<gene>
    <name evidence="1" type="ORF">LTS18_000571</name>
</gene>
<evidence type="ECO:0000313" key="2">
    <source>
        <dbReference type="Proteomes" id="UP001186974"/>
    </source>
</evidence>
<sequence length="178" mass="20074">VAPKTRGQDVRHFGWGDDVVEDSPVKRPVVHQARPDSKAHFDFVDDGTPMHDRKLSNGHRGRAQNEGQSLYKDHVLGNDDVDVKKPLATVTNVHNQHRHKDFDSQFAFDDKSPAANKTKNPFEETSNVPQKKVISSMDAHWGLYDENPNGAKENRGISIKGDGMGSRKVPGEEHWWDF</sequence>
<dbReference type="EMBL" id="JAWDJW010005249">
    <property type="protein sequence ID" value="KAK3068663.1"/>
    <property type="molecule type" value="Genomic_DNA"/>
</dbReference>
<protein>
    <submittedName>
        <fullName evidence="1">Uncharacterized protein</fullName>
    </submittedName>
</protein>
<reference evidence="1" key="1">
    <citation type="submission" date="2024-09" db="EMBL/GenBank/DDBJ databases">
        <title>Black Yeasts Isolated from many extreme environments.</title>
        <authorList>
            <person name="Coleine C."/>
            <person name="Stajich J.E."/>
            <person name="Selbmann L."/>
        </authorList>
    </citation>
    <scope>NUCLEOTIDE SEQUENCE</scope>
    <source>
        <strain evidence="1">CCFEE 5737</strain>
    </source>
</reference>
<comment type="caution">
    <text evidence="1">The sequence shown here is derived from an EMBL/GenBank/DDBJ whole genome shotgun (WGS) entry which is preliminary data.</text>
</comment>
<proteinExistence type="predicted"/>
<dbReference type="Proteomes" id="UP001186974">
    <property type="component" value="Unassembled WGS sequence"/>
</dbReference>
<keyword evidence="2" id="KW-1185">Reference proteome</keyword>
<organism evidence="1 2">
    <name type="scientific">Coniosporium uncinatum</name>
    <dbReference type="NCBI Taxonomy" id="93489"/>
    <lineage>
        <taxon>Eukaryota</taxon>
        <taxon>Fungi</taxon>
        <taxon>Dikarya</taxon>
        <taxon>Ascomycota</taxon>
        <taxon>Pezizomycotina</taxon>
        <taxon>Dothideomycetes</taxon>
        <taxon>Dothideomycetes incertae sedis</taxon>
        <taxon>Coniosporium</taxon>
    </lineage>
</organism>
<feature type="non-terminal residue" evidence="1">
    <location>
        <position position="1"/>
    </location>
</feature>
<evidence type="ECO:0000313" key="1">
    <source>
        <dbReference type="EMBL" id="KAK3068663.1"/>
    </source>
</evidence>
<name>A0ACC3DFQ4_9PEZI</name>
<accession>A0ACC3DFQ4</accession>